<organism evidence="2 3">
    <name type="scientific">Corallococcus interemptor</name>
    <dbReference type="NCBI Taxonomy" id="2316720"/>
    <lineage>
        <taxon>Bacteria</taxon>
        <taxon>Pseudomonadati</taxon>
        <taxon>Myxococcota</taxon>
        <taxon>Myxococcia</taxon>
        <taxon>Myxococcales</taxon>
        <taxon>Cystobacterineae</taxon>
        <taxon>Myxococcaceae</taxon>
        <taxon>Corallococcus</taxon>
    </lineage>
</organism>
<dbReference type="Proteomes" id="UP000282656">
    <property type="component" value="Unassembled WGS sequence"/>
</dbReference>
<keyword evidence="3" id="KW-1185">Reference proteome</keyword>
<dbReference type="EMBL" id="RAWM01000004">
    <property type="protein sequence ID" value="RKH73278.1"/>
    <property type="molecule type" value="Genomic_DNA"/>
</dbReference>
<evidence type="ECO:0000313" key="2">
    <source>
        <dbReference type="EMBL" id="RKH73278.1"/>
    </source>
</evidence>
<evidence type="ECO:0000313" key="3">
    <source>
        <dbReference type="Proteomes" id="UP000282656"/>
    </source>
</evidence>
<dbReference type="Pfam" id="PF08808">
    <property type="entry name" value="RES"/>
    <property type="match status" value="1"/>
</dbReference>
<feature type="domain" description="RES" evidence="1">
    <location>
        <begin position="222"/>
        <end position="368"/>
    </location>
</feature>
<proteinExistence type="predicted"/>
<dbReference type="InterPro" id="IPR014914">
    <property type="entry name" value="RES_dom"/>
</dbReference>
<dbReference type="AlphaFoldDB" id="A0A3A8QZV4"/>
<accession>A0A3A8QZV4</accession>
<reference evidence="3" key="1">
    <citation type="submission" date="2018-09" db="EMBL/GenBank/DDBJ databases">
        <authorList>
            <person name="Livingstone P.G."/>
            <person name="Whitworth D.E."/>
        </authorList>
    </citation>
    <scope>NUCLEOTIDE SEQUENCE [LARGE SCALE GENOMIC DNA]</scope>
    <source>
        <strain evidence="3">AB047A</strain>
    </source>
</reference>
<sequence length="395" mass="44612">MKHQSTSICIGCAKHPILKEFIKSHGRRGPRCAVCGQRDSTTSSPKNTKHLSMLIRALVRTHYSEWEYNPHWGGDDITTLLQKENPIIKTKTAKKNTRDPLEVESFLVDSIFSNPYPAADQGISIYAGYDKEGNQLRLLQSLATHDSPLLKKIEIKLESENYFQPEIELKKHLRALEGSIETFVQPKTIFYRARIGIAGEYFRPALSEWTPSIRYRPHQSKEIKNPPPPQASAGRANRTGVSFFYVASDETTAASEVRPHPGHRVSIGSFEATKALRIADFGRTNIIDSCLSERTLALYHLAHSIDRALSMPIPPEDQKRYTSTQLIADIIRRQSFDGIRYKSSLSSGTNICFFSSEHLRELENRGKVLQVKALHYELQPANTLITPGDDDVKLQ</sequence>
<protein>
    <submittedName>
        <fullName evidence="2">RES domain-containing protein</fullName>
    </submittedName>
</protein>
<name>A0A3A8QZV4_9BACT</name>
<comment type="caution">
    <text evidence="2">The sequence shown here is derived from an EMBL/GenBank/DDBJ whole genome shotgun (WGS) entry which is preliminary data.</text>
</comment>
<dbReference type="SMART" id="SM00953">
    <property type="entry name" value="RES"/>
    <property type="match status" value="1"/>
</dbReference>
<gene>
    <name evidence="2" type="ORF">D7X96_02425</name>
</gene>
<evidence type="ECO:0000259" key="1">
    <source>
        <dbReference type="SMART" id="SM00953"/>
    </source>
</evidence>